<accession>A0A926L8K5</accession>
<dbReference type="PANTHER" id="PTHR11712">
    <property type="entry name" value="POLYKETIDE SYNTHASE-RELATED"/>
    <property type="match status" value="1"/>
</dbReference>
<name>A0A926L8K5_9ACTN</name>
<dbReference type="InterPro" id="IPR014031">
    <property type="entry name" value="Ketoacyl_synth_C"/>
</dbReference>
<evidence type="ECO:0000256" key="1">
    <source>
        <dbReference type="ARBA" id="ARBA00008467"/>
    </source>
</evidence>
<dbReference type="PANTHER" id="PTHR11712:SF347">
    <property type="entry name" value="BETA KETOACYL-ACYL CARRIER PROTEIN SYNTHASE"/>
    <property type="match status" value="1"/>
</dbReference>
<dbReference type="InterPro" id="IPR014030">
    <property type="entry name" value="Ketoacyl_synth_N"/>
</dbReference>
<keyword evidence="2 4" id="KW-0808">Transferase</keyword>
<comment type="similarity">
    <text evidence="1 4">Belongs to the thiolase-like superfamily. Beta-ketoacyl-ACP synthases family.</text>
</comment>
<feature type="region of interest" description="Disordered" evidence="5">
    <location>
        <begin position="111"/>
        <end position="136"/>
    </location>
</feature>
<protein>
    <submittedName>
        <fullName evidence="7">Beta-ketoacyl-[acyl-carrier-protein] synthase family protein</fullName>
    </submittedName>
</protein>
<evidence type="ECO:0000313" key="8">
    <source>
        <dbReference type="Proteomes" id="UP000621210"/>
    </source>
</evidence>
<organism evidence="7 8">
    <name type="scientific">Streptomyces griseicoloratus</name>
    <dbReference type="NCBI Taxonomy" id="2752516"/>
    <lineage>
        <taxon>Bacteria</taxon>
        <taxon>Bacillati</taxon>
        <taxon>Actinomycetota</taxon>
        <taxon>Actinomycetes</taxon>
        <taxon>Kitasatosporales</taxon>
        <taxon>Streptomycetaceae</taxon>
        <taxon>Streptomyces</taxon>
    </lineage>
</organism>
<dbReference type="SMART" id="SM00825">
    <property type="entry name" value="PKS_KS"/>
    <property type="match status" value="1"/>
</dbReference>
<reference evidence="7" key="1">
    <citation type="submission" date="2020-09" db="EMBL/GenBank/DDBJ databases">
        <title>Streptomyces grisecoloratus sp. nov., isolated from cotton soil.</title>
        <authorList>
            <person name="Xing L."/>
        </authorList>
    </citation>
    <scope>NUCLEOTIDE SEQUENCE</scope>
    <source>
        <strain evidence="7">TRM S81-3</strain>
    </source>
</reference>
<dbReference type="InterPro" id="IPR018201">
    <property type="entry name" value="Ketoacyl_synth_AS"/>
</dbReference>
<keyword evidence="3" id="KW-0012">Acyltransferase</keyword>
<dbReference type="Pfam" id="PF02801">
    <property type="entry name" value="Ketoacyl-synt_C"/>
    <property type="match status" value="1"/>
</dbReference>
<feature type="domain" description="Ketosynthase family 3 (KS3)" evidence="6">
    <location>
        <begin position="1"/>
        <end position="402"/>
    </location>
</feature>
<dbReference type="GO" id="GO:0006633">
    <property type="term" value="P:fatty acid biosynthetic process"/>
    <property type="evidence" value="ECO:0007669"/>
    <property type="project" value="InterPro"/>
</dbReference>
<dbReference type="AlphaFoldDB" id="A0A926L8K5"/>
<evidence type="ECO:0000259" key="6">
    <source>
        <dbReference type="PROSITE" id="PS52004"/>
    </source>
</evidence>
<evidence type="ECO:0000256" key="5">
    <source>
        <dbReference type="SAM" id="MobiDB-lite"/>
    </source>
</evidence>
<dbReference type="Proteomes" id="UP000621210">
    <property type="component" value="Unassembled WGS sequence"/>
</dbReference>
<dbReference type="InterPro" id="IPR016039">
    <property type="entry name" value="Thiolase-like"/>
</dbReference>
<evidence type="ECO:0000256" key="4">
    <source>
        <dbReference type="RuleBase" id="RU003694"/>
    </source>
</evidence>
<evidence type="ECO:0000313" key="7">
    <source>
        <dbReference type="EMBL" id="MBD0423389.1"/>
    </source>
</evidence>
<dbReference type="PROSITE" id="PS52004">
    <property type="entry name" value="KS3_2"/>
    <property type="match status" value="1"/>
</dbReference>
<dbReference type="InterPro" id="IPR000794">
    <property type="entry name" value="Beta-ketoacyl_synthase"/>
</dbReference>
<sequence length="406" mass="41094">MEPVLVTGVGAVTCHGTGVPALRDAMDRARAVQPDKVPDPWARMELPLMYLVPEPALGTEAGDAPGRATSFAVRAAREALAGAGLAREGLPAGRTAVVLGTCMGAIGDRERDRAPAEQNPPPEQDPPAGPAAPHTWRPDFEVASRLAAELGVTGPVSSTSNACAASGFALATAADMIRCGEADVVVTGGADAYSRIALANFNRLGAVDAHGCRPFAAGRAGTVFGEGAGILVLESAVHAAARRARPLAEIGESGWSCDAGHPTAPEESGEQIVRALREALDRSSVAPGEVGCVIPHGTGTRLNDRVESAALREVFAREAAVPPLYSLKALVGHTGGAAAGLAAVAATLIAGRGSVPPNVPVGAPDPRCDVPLPTARTPLTGTAVLVNAYAFGGNNISLVVREAVAC</sequence>
<proteinExistence type="inferred from homology"/>
<dbReference type="PROSITE" id="PS00606">
    <property type="entry name" value="KS3_1"/>
    <property type="match status" value="1"/>
</dbReference>
<evidence type="ECO:0000256" key="2">
    <source>
        <dbReference type="ARBA" id="ARBA00022679"/>
    </source>
</evidence>
<dbReference type="Gene3D" id="3.40.47.10">
    <property type="match status" value="1"/>
</dbReference>
<dbReference type="EMBL" id="JACVQF010000222">
    <property type="protein sequence ID" value="MBD0423389.1"/>
    <property type="molecule type" value="Genomic_DNA"/>
</dbReference>
<evidence type="ECO:0000256" key="3">
    <source>
        <dbReference type="ARBA" id="ARBA00023315"/>
    </source>
</evidence>
<dbReference type="SUPFAM" id="SSF53901">
    <property type="entry name" value="Thiolase-like"/>
    <property type="match status" value="2"/>
</dbReference>
<gene>
    <name evidence="7" type="ORF">H0H10_30215</name>
</gene>
<keyword evidence="8" id="KW-1185">Reference proteome</keyword>
<comment type="caution">
    <text evidence="7">The sequence shown here is derived from an EMBL/GenBank/DDBJ whole genome shotgun (WGS) entry which is preliminary data.</text>
</comment>
<feature type="compositionally biased region" description="Pro residues" evidence="5">
    <location>
        <begin position="118"/>
        <end position="130"/>
    </location>
</feature>
<reference evidence="7" key="2">
    <citation type="submission" date="2020-09" db="EMBL/GenBank/DDBJ databases">
        <authorList>
            <person name="Luo X."/>
        </authorList>
    </citation>
    <scope>NUCLEOTIDE SEQUENCE</scope>
    <source>
        <strain evidence="7">TRM S81-3</strain>
    </source>
</reference>
<dbReference type="GO" id="GO:0004315">
    <property type="term" value="F:3-oxoacyl-[acyl-carrier-protein] synthase activity"/>
    <property type="evidence" value="ECO:0007669"/>
    <property type="project" value="InterPro"/>
</dbReference>
<dbReference type="RefSeq" id="WP_188184324.1">
    <property type="nucleotide sequence ID" value="NZ_JACVQF010000222.1"/>
</dbReference>
<dbReference type="Pfam" id="PF00109">
    <property type="entry name" value="ketoacyl-synt"/>
    <property type="match status" value="1"/>
</dbReference>
<dbReference type="InterPro" id="IPR020841">
    <property type="entry name" value="PKS_Beta-ketoAc_synthase_dom"/>
</dbReference>